<dbReference type="InterPro" id="IPR001328">
    <property type="entry name" value="Pept_tRNA_hydro"/>
</dbReference>
<evidence type="ECO:0000256" key="6">
    <source>
        <dbReference type="SAM" id="MobiDB-lite"/>
    </source>
</evidence>
<dbReference type="Proteomes" id="UP001316803">
    <property type="component" value="Unassembled WGS sequence"/>
</dbReference>
<feature type="compositionally biased region" description="Basic residues" evidence="6">
    <location>
        <begin position="119"/>
        <end position="129"/>
    </location>
</feature>
<protein>
    <recommendedName>
        <fullName evidence="1">peptidyl-tRNA hydrolase</fullName>
        <ecNumber evidence="1">3.1.1.29</ecNumber>
    </recommendedName>
</protein>
<accession>A0AAN8I2U6</accession>
<evidence type="ECO:0000313" key="8">
    <source>
        <dbReference type="Proteomes" id="UP001316803"/>
    </source>
</evidence>
<sequence length="400" mass="42511">MQPTHVFTGTLHLSCSPPTDCGGPKVSKEQGKRILREASRKRSEPFPEEIAEALQNLKLEHQIQHANTSDTEASIAEQPPHPISEPAPTPASTPSSTHTFDSILASTATTPTSTLPNQKKGKPKRRRSITRPTSLINPRNHTKPPKPQPSPSDPSALFNKSVRHLRAASAINLNLSLTTSTSTLQPSDPTTTMSRPVSLLIASLGNPPPYHSTRHSAAHLVLKSLQQSLSLPPFTPKHKSYGGGHISSGFDASRPEFTLYQSAVQMNVSGPPLLKAWKQFSQLSDGAGRVAGLVVLHDEMEIQPGALKVRRGNGSAKGHNGIKSVQGSLQGAGILDGLGNRLVKVGIGIGRPGGGTRESKDVSAYVLGQLTGREKEGLEGTAREVEGCLYAEMGRIAMGG</sequence>
<evidence type="ECO:0000256" key="3">
    <source>
        <dbReference type="ARBA" id="ARBA00022801"/>
    </source>
</evidence>
<organism evidence="7 8">
    <name type="scientific">Knufia fluminis</name>
    <dbReference type="NCBI Taxonomy" id="191047"/>
    <lineage>
        <taxon>Eukaryota</taxon>
        <taxon>Fungi</taxon>
        <taxon>Dikarya</taxon>
        <taxon>Ascomycota</taxon>
        <taxon>Pezizomycotina</taxon>
        <taxon>Eurotiomycetes</taxon>
        <taxon>Chaetothyriomycetidae</taxon>
        <taxon>Chaetothyriales</taxon>
        <taxon>Trichomeriaceae</taxon>
        <taxon>Knufia</taxon>
    </lineage>
</organism>
<dbReference type="EC" id="3.1.1.29" evidence="1"/>
<keyword evidence="2" id="KW-0820">tRNA-binding</keyword>
<reference evidence="7 8" key="1">
    <citation type="submission" date="2022-12" db="EMBL/GenBank/DDBJ databases">
        <title>Genomic features and morphological characterization of a novel Knufia sp. strain isolated from spacecraft assembly facility.</title>
        <authorList>
            <person name="Teixeira M."/>
            <person name="Chander A.M."/>
            <person name="Stajich J.E."/>
            <person name="Venkateswaran K."/>
        </authorList>
    </citation>
    <scope>NUCLEOTIDE SEQUENCE [LARGE SCALE GENOMIC DNA]</scope>
    <source>
        <strain evidence="7 8">FJI-L2-BK-P2</strain>
    </source>
</reference>
<dbReference type="AlphaFoldDB" id="A0AAN8I2U6"/>
<dbReference type="Pfam" id="PF01195">
    <property type="entry name" value="Pept_tRNA_hydro"/>
    <property type="match status" value="1"/>
</dbReference>
<feature type="compositionally biased region" description="Polar residues" evidence="6">
    <location>
        <begin position="1"/>
        <end position="17"/>
    </location>
</feature>
<keyword evidence="3" id="KW-0378">Hydrolase</keyword>
<feature type="compositionally biased region" description="Low complexity" evidence="6">
    <location>
        <begin position="92"/>
        <end position="116"/>
    </location>
</feature>
<evidence type="ECO:0000313" key="7">
    <source>
        <dbReference type="EMBL" id="KAK5949369.1"/>
    </source>
</evidence>
<feature type="region of interest" description="Disordered" evidence="6">
    <location>
        <begin position="1"/>
        <end position="31"/>
    </location>
</feature>
<keyword evidence="8" id="KW-1185">Reference proteome</keyword>
<dbReference type="Gene3D" id="3.40.50.1470">
    <property type="entry name" value="Peptidyl-tRNA hydrolase"/>
    <property type="match status" value="1"/>
</dbReference>
<dbReference type="InterPro" id="IPR018171">
    <property type="entry name" value="Pept_tRNA_hydro_CS"/>
</dbReference>
<comment type="similarity">
    <text evidence="5">Belongs to the PTH family.</text>
</comment>
<evidence type="ECO:0000256" key="1">
    <source>
        <dbReference type="ARBA" id="ARBA00013260"/>
    </source>
</evidence>
<feature type="compositionally biased region" description="Polar residues" evidence="6">
    <location>
        <begin position="130"/>
        <end position="139"/>
    </location>
</feature>
<keyword evidence="4" id="KW-0694">RNA-binding</keyword>
<dbReference type="PANTHER" id="PTHR17224">
    <property type="entry name" value="PEPTIDYL-TRNA HYDROLASE"/>
    <property type="match status" value="1"/>
</dbReference>
<evidence type="ECO:0000256" key="4">
    <source>
        <dbReference type="ARBA" id="ARBA00022884"/>
    </source>
</evidence>
<gene>
    <name evidence="7" type="ORF">OHC33_009541</name>
</gene>
<dbReference type="EMBL" id="JAKLMC020000036">
    <property type="protein sequence ID" value="KAK5949369.1"/>
    <property type="molecule type" value="Genomic_DNA"/>
</dbReference>
<feature type="compositionally biased region" description="Pro residues" evidence="6">
    <location>
        <begin position="79"/>
        <end position="91"/>
    </location>
</feature>
<name>A0AAN8I2U6_9EURO</name>
<feature type="region of interest" description="Disordered" evidence="6">
    <location>
        <begin position="57"/>
        <end position="157"/>
    </location>
</feature>
<dbReference type="PROSITE" id="PS01196">
    <property type="entry name" value="PEPT_TRNA_HYDROL_2"/>
    <property type="match status" value="1"/>
</dbReference>
<evidence type="ECO:0000256" key="5">
    <source>
        <dbReference type="ARBA" id="ARBA00038063"/>
    </source>
</evidence>
<dbReference type="GO" id="GO:0004045">
    <property type="term" value="F:peptidyl-tRNA hydrolase activity"/>
    <property type="evidence" value="ECO:0007669"/>
    <property type="project" value="UniProtKB-EC"/>
</dbReference>
<proteinExistence type="inferred from homology"/>
<comment type="caution">
    <text evidence="7">The sequence shown here is derived from an EMBL/GenBank/DDBJ whole genome shotgun (WGS) entry which is preliminary data.</text>
</comment>
<dbReference type="PANTHER" id="PTHR17224:SF1">
    <property type="entry name" value="PEPTIDYL-TRNA HYDROLASE"/>
    <property type="match status" value="1"/>
</dbReference>
<dbReference type="GO" id="GO:0000049">
    <property type="term" value="F:tRNA binding"/>
    <property type="evidence" value="ECO:0007669"/>
    <property type="project" value="UniProtKB-KW"/>
</dbReference>
<evidence type="ECO:0000256" key="2">
    <source>
        <dbReference type="ARBA" id="ARBA00022555"/>
    </source>
</evidence>
<dbReference type="SUPFAM" id="SSF53178">
    <property type="entry name" value="Peptidyl-tRNA hydrolase-like"/>
    <property type="match status" value="1"/>
</dbReference>
<dbReference type="InterPro" id="IPR036416">
    <property type="entry name" value="Pept_tRNA_hydro_sf"/>
</dbReference>